<dbReference type="OrthoDB" id="4954742at2"/>
<dbReference type="Proteomes" id="UP000199071">
    <property type="component" value="Unassembled WGS sequence"/>
</dbReference>
<sequence length="236" mass="25865">MRLAVFFTPPRDHPLSIAAADWLGRDAFTGESRERAPVAGFETAEIDALTADPRRYGFHATLKPPFRIAEGHMADDVREALAGFCAGRPAIRIPALELTALGSFFALTIGGETGEVDALAADVVRAFEPFRAPASEAEIARRRPDALSESQRANLADWGYPYVFSDFQFHMTLTGRVPPERRAAMATVLRQRFASFIDQPLAIDALSLFREPSPPSDFVVDCQQALPPLAHSVEQV</sequence>
<evidence type="ECO:0000313" key="1">
    <source>
        <dbReference type="EMBL" id="SDB36342.1"/>
    </source>
</evidence>
<dbReference type="NCBIfam" id="TIGR03223">
    <property type="entry name" value="Phn_opern_protn"/>
    <property type="match status" value="1"/>
</dbReference>
<dbReference type="Gene3D" id="3.90.1140.10">
    <property type="entry name" value="Cyclic phosphodiesterase"/>
    <property type="match status" value="1"/>
</dbReference>
<accession>A0A1G6CU39</accession>
<protein>
    <submittedName>
        <fullName evidence="1">Putative phosphonate metabolism protein</fullName>
    </submittedName>
</protein>
<evidence type="ECO:0000313" key="2">
    <source>
        <dbReference type="Proteomes" id="UP000199071"/>
    </source>
</evidence>
<dbReference type="RefSeq" id="WP_090877002.1">
    <property type="nucleotide sequence ID" value="NZ_FMXQ01000005.1"/>
</dbReference>
<organism evidence="1 2">
    <name type="scientific">Bauldia litoralis</name>
    <dbReference type="NCBI Taxonomy" id="665467"/>
    <lineage>
        <taxon>Bacteria</taxon>
        <taxon>Pseudomonadati</taxon>
        <taxon>Pseudomonadota</taxon>
        <taxon>Alphaproteobacteria</taxon>
        <taxon>Hyphomicrobiales</taxon>
        <taxon>Kaistiaceae</taxon>
        <taxon>Bauldia</taxon>
    </lineage>
</organism>
<dbReference type="AlphaFoldDB" id="A0A1G6CU39"/>
<gene>
    <name evidence="1" type="ORF">SAMN02982931_02742</name>
</gene>
<dbReference type="InterPro" id="IPR009389">
    <property type="entry name" value="DUF1045"/>
</dbReference>
<proteinExistence type="predicted"/>
<dbReference type="Pfam" id="PF06299">
    <property type="entry name" value="DUF1045"/>
    <property type="match status" value="1"/>
</dbReference>
<reference evidence="1 2" key="1">
    <citation type="submission" date="2016-10" db="EMBL/GenBank/DDBJ databases">
        <authorList>
            <person name="de Groot N.N."/>
        </authorList>
    </citation>
    <scope>NUCLEOTIDE SEQUENCE [LARGE SCALE GENOMIC DNA]</scope>
    <source>
        <strain evidence="1 2">ATCC 35022</strain>
    </source>
</reference>
<dbReference type="STRING" id="665467.SAMN02982931_02742"/>
<name>A0A1G6CU39_9HYPH</name>
<dbReference type="EMBL" id="FMXQ01000005">
    <property type="protein sequence ID" value="SDB36342.1"/>
    <property type="molecule type" value="Genomic_DNA"/>
</dbReference>
<keyword evidence="2" id="KW-1185">Reference proteome</keyword>
<dbReference type="PIRSF" id="PIRSF033328">
    <property type="entry name" value="Phest_Mll4975"/>
    <property type="match status" value="1"/>
</dbReference>